<dbReference type="GO" id="GO:0030288">
    <property type="term" value="C:outer membrane-bounded periplasmic space"/>
    <property type="evidence" value="ECO:0007669"/>
    <property type="project" value="TreeGrafter"/>
</dbReference>
<dbReference type="AlphaFoldDB" id="A0A354M328"/>
<sequence>MFDSKRYSGVSRHKILIGVLCLLTLCVWARHTPDNPPIVVKKTPIKTAVDDPQKVYLEYANELQFDKDIHPDFQILRGDVRFRRGGMYMFCDSAYFYEKTNSLDAFGNVRMEQGDTLFVYSDVMFYDGIVQVARLRYNVRMENRDVVLFTDSLNYDMQPNIGYYFDGGKIVDTENELSSIYGQYSPDTKQAVFNFDVQLVNEEYTLYSDTLEYNTNTKIADIIGPSVMVSDSNVIYSKLGWYDTHNNTSMLFDRSIIVSKSQQLTGDTIFYNRAEGFGEVFGNMILNDTIRRITMEGNYGFYDEIKEASMATDSARVIDYSQPDTFYLHADTLRSSVLLDSTRLIRAYYGTRFFRNDIQGVCDSMVYKTKDSAVYMFKNPILWNLDYQIFGDTIKVYMNDSTVRWAHVPAFAFATQQKDTAFFDQLSGKDLKAFFKEGRLDKVDVSGNVRTIFYPQERDSTFTGLNYAESSFLTMYLKDQKMDKLIMYNKVDGSLTPIPKITPAQLYLPDFHWYEEIRPRDPADIFRKIIRKKSEIPKKKRRFSNEM</sequence>
<evidence type="ECO:0000313" key="3">
    <source>
        <dbReference type="EMBL" id="HBJ08917.1"/>
    </source>
</evidence>
<accession>A0A354M328</accession>
<organism evidence="3 4">
    <name type="scientific">Coprobacter fastidiosus</name>
    <dbReference type="NCBI Taxonomy" id="1099853"/>
    <lineage>
        <taxon>Bacteria</taxon>
        <taxon>Pseudomonadati</taxon>
        <taxon>Bacteroidota</taxon>
        <taxon>Bacteroidia</taxon>
        <taxon>Bacteroidales</taxon>
        <taxon>Barnesiellaceae</taxon>
        <taxon>Coprobacter</taxon>
    </lineage>
</organism>
<evidence type="ECO:0000259" key="2">
    <source>
        <dbReference type="Pfam" id="PF13100"/>
    </source>
</evidence>
<protein>
    <recommendedName>
        <fullName evidence="2">Organic solvent tolerance-like N-terminal domain-containing protein</fullName>
    </recommendedName>
</protein>
<dbReference type="Pfam" id="PF13100">
    <property type="entry name" value="OstA_2"/>
    <property type="match status" value="1"/>
</dbReference>
<dbReference type="EMBL" id="DNWC01000100">
    <property type="protein sequence ID" value="HBJ08917.1"/>
    <property type="molecule type" value="Genomic_DNA"/>
</dbReference>
<dbReference type="GO" id="GO:0009279">
    <property type="term" value="C:cell outer membrane"/>
    <property type="evidence" value="ECO:0007669"/>
    <property type="project" value="TreeGrafter"/>
</dbReference>
<name>A0A354M328_9BACT</name>
<gene>
    <name evidence="3" type="ORF">DDY73_07910</name>
</gene>
<keyword evidence="1" id="KW-0732">Signal</keyword>
<dbReference type="Gene3D" id="2.60.450.10">
    <property type="entry name" value="Lipopolysaccharide (LPS) transport protein A like domain"/>
    <property type="match status" value="3"/>
</dbReference>
<dbReference type="InterPro" id="IPR052037">
    <property type="entry name" value="LPS_export_LptA"/>
</dbReference>
<dbReference type="PANTHER" id="PTHR36504:SF1">
    <property type="entry name" value="LIPOPOLYSACCHARIDE EXPORT SYSTEM PROTEIN LPTA"/>
    <property type="match status" value="1"/>
</dbReference>
<reference evidence="3 4" key="1">
    <citation type="journal article" date="2018" name="Nat. Biotechnol.">
        <title>A standardized bacterial taxonomy based on genome phylogeny substantially revises the tree of life.</title>
        <authorList>
            <person name="Parks D.H."/>
            <person name="Chuvochina M."/>
            <person name="Waite D.W."/>
            <person name="Rinke C."/>
            <person name="Skarshewski A."/>
            <person name="Chaumeil P.A."/>
            <person name="Hugenholtz P."/>
        </authorList>
    </citation>
    <scope>NUCLEOTIDE SEQUENCE [LARGE SCALE GENOMIC DNA]</scope>
    <source>
        <strain evidence="3">UBA11482</strain>
    </source>
</reference>
<dbReference type="GO" id="GO:0017089">
    <property type="term" value="F:glycolipid transfer activity"/>
    <property type="evidence" value="ECO:0007669"/>
    <property type="project" value="TreeGrafter"/>
</dbReference>
<dbReference type="InterPro" id="IPR005653">
    <property type="entry name" value="OstA-like_N"/>
</dbReference>
<evidence type="ECO:0000313" key="4">
    <source>
        <dbReference type="Proteomes" id="UP000262954"/>
    </source>
</evidence>
<feature type="domain" description="Organic solvent tolerance-like N-terminal" evidence="2">
    <location>
        <begin position="53"/>
        <end position="209"/>
    </location>
</feature>
<proteinExistence type="predicted"/>
<comment type="caution">
    <text evidence="3">The sequence shown here is derived from an EMBL/GenBank/DDBJ whole genome shotgun (WGS) entry which is preliminary data.</text>
</comment>
<dbReference type="GO" id="GO:0015920">
    <property type="term" value="P:lipopolysaccharide transport"/>
    <property type="evidence" value="ECO:0007669"/>
    <property type="project" value="TreeGrafter"/>
</dbReference>
<dbReference type="PANTHER" id="PTHR36504">
    <property type="entry name" value="LIPOPOLYSACCHARIDE EXPORT SYSTEM PROTEIN LPTA"/>
    <property type="match status" value="1"/>
</dbReference>
<evidence type="ECO:0000256" key="1">
    <source>
        <dbReference type="ARBA" id="ARBA00022729"/>
    </source>
</evidence>
<dbReference type="Proteomes" id="UP000262954">
    <property type="component" value="Unassembled WGS sequence"/>
</dbReference>